<reference evidence="7" key="1">
    <citation type="submission" date="2020-06" db="EMBL/GenBank/DDBJ databases">
        <title>Unique genomic features of the anaerobic methanotrophic archaea.</title>
        <authorList>
            <person name="Chadwick G.L."/>
            <person name="Skennerton C.T."/>
            <person name="Laso-Perez R."/>
            <person name="Leu A.O."/>
            <person name="Speth D.R."/>
            <person name="Yu H."/>
            <person name="Morgan-Lang C."/>
            <person name="Hatzenpichler R."/>
            <person name="Goudeau D."/>
            <person name="Malmstrom R."/>
            <person name="Brazelton W.J."/>
            <person name="Woyke T."/>
            <person name="Hallam S.J."/>
            <person name="Tyson G.W."/>
            <person name="Wegener G."/>
            <person name="Boetius A."/>
            <person name="Orphan V."/>
        </authorList>
    </citation>
    <scope>NUCLEOTIDE SEQUENCE</scope>
</reference>
<keyword evidence="2 4" id="KW-0810">Translation regulation</keyword>
<protein>
    <recommendedName>
        <fullName evidence="4 5">Protein translation factor SUI1 homolog</fullName>
    </recommendedName>
</protein>
<dbReference type="PANTHER" id="PTHR12789:SF0">
    <property type="entry name" value="DENSITY-REGULATED PROTEIN"/>
    <property type="match status" value="1"/>
</dbReference>
<comment type="similarity">
    <text evidence="1 4 5">Belongs to the SUI1 family.</text>
</comment>
<organism evidence="7">
    <name type="scientific">Candidatus Methanophagaceae archaeon ANME-1 ERB6</name>
    <dbReference type="NCBI Taxonomy" id="2759912"/>
    <lineage>
        <taxon>Archaea</taxon>
        <taxon>Methanobacteriati</taxon>
        <taxon>Methanobacteriota</taxon>
        <taxon>Stenosarchaea group</taxon>
        <taxon>Methanomicrobia</taxon>
        <taxon>Candidatus Methanophagales</taxon>
        <taxon>Candidatus Methanophagaceae</taxon>
    </lineage>
</organism>
<evidence type="ECO:0000259" key="6">
    <source>
        <dbReference type="PROSITE" id="PS50296"/>
    </source>
</evidence>
<dbReference type="InterPro" id="IPR005872">
    <property type="entry name" value="SUI1_arc_bac"/>
</dbReference>
<gene>
    <name evidence="7" type="ORF">BJKGENCM_00012</name>
</gene>
<dbReference type="GO" id="GO:0003729">
    <property type="term" value="F:mRNA binding"/>
    <property type="evidence" value="ECO:0007669"/>
    <property type="project" value="TreeGrafter"/>
</dbReference>
<evidence type="ECO:0000256" key="1">
    <source>
        <dbReference type="ARBA" id="ARBA00005422"/>
    </source>
</evidence>
<dbReference type="InterPro" id="IPR036877">
    <property type="entry name" value="SUI1_dom_sf"/>
</dbReference>
<evidence type="ECO:0000256" key="3">
    <source>
        <dbReference type="ARBA" id="ARBA00022917"/>
    </source>
</evidence>
<sequence length="101" mass="11252">MSREVCPKCGLPKDLCICKEIAKEQQVVNVSTVRRRFGKIITVIRGIDEKEVDLKSLSKELKSRCACGGTVKAGCVELQGDQKELVKKTLHEMGYSLEGKR</sequence>
<dbReference type="PANTHER" id="PTHR12789">
    <property type="entry name" value="DENSITY-REGULATED PROTEIN HOMOLOG"/>
    <property type="match status" value="1"/>
</dbReference>
<dbReference type="GO" id="GO:0001731">
    <property type="term" value="P:formation of translation preinitiation complex"/>
    <property type="evidence" value="ECO:0007669"/>
    <property type="project" value="UniProtKB-UniRule"/>
</dbReference>
<evidence type="ECO:0000313" key="7">
    <source>
        <dbReference type="EMBL" id="QNO52522.1"/>
    </source>
</evidence>
<dbReference type="InterPro" id="IPR022851">
    <property type="entry name" value="SUI1_arc"/>
</dbReference>
<accession>A0A7G9YWY8</accession>
<keyword evidence="3 4" id="KW-0648">Protein biosynthesis</keyword>
<feature type="domain" description="SUI1" evidence="6">
    <location>
        <begin position="28"/>
        <end position="94"/>
    </location>
</feature>
<dbReference type="EMBL" id="MT631513">
    <property type="protein sequence ID" value="QNO52522.1"/>
    <property type="molecule type" value="Genomic_DNA"/>
</dbReference>
<dbReference type="GO" id="GO:0003743">
    <property type="term" value="F:translation initiation factor activity"/>
    <property type="evidence" value="ECO:0007669"/>
    <property type="project" value="UniProtKB-UniRule"/>
</dbReference>
<dbReference type="NCBIfam" id="NF002096">
    <property type="entry name" value="PRK00939.1"/>
    <property type="match status" value="1"/>
</dbReference>
<dbReference type="AlphaFoldDB" id="A0A7G9YWY8"/>
<evidence type="ECO:0000256" key="2">
    <source>
        <dbReference type="ARBA" id="ARBA00022845"/>
    </source>
</evidence>
<dbReference type="GO" id="GO:0006417">
    <property type="term" value="P:regulation of translation"/>
    <property type="evidence" value="ECO:0007669"/>
    <property type="project" value="UniProtKB-UniRule"/>
</dbReference>
<dbReference type="SUPFAM" id="SSF55159">
    <property type="entry name" value="eIF1-like"/>
    <property type="match status" value="1"/>
</dbReference>
<dbReference type="CDD" id="cd11567">
    <property type="entry name" value="YciH_like"/>
    <property type="match status" value="1"/>
</dbReference>
<evidence type="ECO:0000256" key="5">
    <source>
        <dbReference type="PIRNR" id="PIRNR037511"/>
    </source>
</evidence>
<evidence type="ECO:0000256" key="4">
    <source>
        <dbReference type="HAMAP-Rule" id="MF_00604"/>
    </source>
</evidence>
<proteinExistence type="inferred from homology"/>
<dbReference type="NCBIfam" id="TIGR01158">
    <property type="entry name" value="SUI1_rel"/>
    <property type="match status" value="1"/>
</dbReference>
<dbReference type="PIRSF" id="PIRSF037511">
    <property type="entry name" value="Transl_init_SUI1_pro"/>
    <property type="match status" value="1"/>
</dbReference>
<dbReference type="PROSITE" id="PS50296">
    <property type="entry name" value="SUI1"/>
    <property type="match status" value="1"/>
</dbReference>
<dbReference type="HAMAP" id="MF_00604">
    <property type="entry name" value="SUI1"/>
    <property type="match status" value="1"/>
</dbReference>
<dbReference type="Gene3D" id="3.30.780.10">
    <property type="entry name" value="SUI1-like domain"/>
    <property type="match status" value="1"/>
</dbReference>
<dbReference type="InterPro" id="IPR050318">
    <property type="entry name" value="DENR/SUI1_TIF"/>
</dbReference>
<name>A0A7G9YWY8_9EURY</name>
<dbReference type="InterPro" id="IPR001950">
    <property type="entry name" value="SUI1"/>
</dbReference>
<dbReference type="GO" id="GO:0002188">
    <property type="term" value="P:translation reinitiation"/>
    <property type="evidence" value="ECO:0007669"/>
    <property type="project" value="UniProtKB-UniRule"/>
</dbReference>
<dbReference type="Pfam" id="PF01253">
    <property type="entry name" value="SUI1"/>
    <property type="match status" value="1"/>
</dbReference>